<keyword evidence="5" id="KW-1185">Reference proteome</keyword>
<dbReference type="PANTHER" id="PTHR45823:SF1">
    <property type="entry name" value="T-SNARE COILED-COIL HOMOLOGY DOMAIN-CONTAINING PROTEIN"/>
    <property type="match status" value="1"/>
</dbReference>
<accession>A0A8S9XQP9</accession>
<feature type="domain" description="CCHC-type" evidence="3">
    <location>
        <begin position="264"/>
        <end position="278"/>
    </location>
</feature>
<evidence type="ECO:0000256" key="1">
    <source>
        <dbReference type="PROSITE-ProRule" id="PRU00047"/>
    </source>
</evidence>
<dbReference type="OrthoDB" id="8047091at2759"/>
<name>A0A8S9XQP9_APOLU</name>
<dbReference type="InterPro" id="IPR001878">
    <property type="entry name" value="Znf_CCHC"/>
</dbReference>
<proteinExistence type="predicted"/>
<evidence type="ECO:0000259" key="3">
    <source>
        <dbReference type="PROSITE" id="PS50158"/>
    </source>
</evidence>
<comment type="caution">
    <text evidence="4">The sequence shown here is derived from an EMBL/GenBank/DDBJ whole genome shotgun (WGS) entry which is preliminary data.</text>
</comment>
<organism evidence="4 5">
    <name type="scientific">Apolygus lucorum</name>
    <name type="common">Small green plant bug</name>
    <name type="synonym">Lygocoris lucorum</name>
    <dbReference type="NCBI Taxonomy" id="248454"/>
    <lineage>
        <taxon>Eukaryota</taxon>
        <taxon>Metazoa</taxon>
        <taxon>Ecdysozoa</taxon>
        <taxon>Arthropoda</taxon>
        <taxon>Hexapoda</taxon>
        <taxon>Insecta</taxon>
        <taxon>Pterygota</taxon>
        <taxon>Neoptera</taxon>
        <taxon>Paraneoptera</taxon>
        <taxon>Hemiptera</taxon>
        <taxon>Heteroptera</taxon>
        <taxon>Panheteroptera</taxon>
        <taxon>Cimicomorpha</taxon>
        <taxon>Miridae</taxon>
        <taxon>Mirini</taxon>
        <taxon>Apolygus</taxon>
    </lineage>
</organism>
<keyword evidence="1" id="KW-0862">Zinc</keyword>
<dbReference type="AlphaFoldDB" id="A0A8S9XQP9"/>
<evidence type="ECO:0000313" key="4">
    <source>
        <dbReference type="EMBL" id="KAF6211273.1"/>
    </source>
</evidence>
<keyword evidence="1" id="KW-0863">Zinc-finger</keyword>
<dbReference type="SUPFAM" id="SSF57756">
    <property type="entry name" value="Retrovirus zinc finger-like domains"/>
    <property type="match status" value="1"/>
</dbReference>
<dbReference type="GO" id="GO:0003676">
    <property type="term" value="F:nucleic acid binding"/>
    <property type="evidence" value="ECO:0007669"/>
    <property type="project" value="InterPro"/>
</dbReference>
<keyword evidence="2" id="KW-0175">Coiled coil</keyword>
<reference evidence="4" key="1">
    <citation type="journal article" date="2021" name="Mol. Ecol. Resour.">
        <title>Apolygus lucorum genome provides insights into omnivorousness and mesophyll feeding.</title>
        <authorList>
            <person name="Liu Y."/>
            <person name="Liu H."/>
            <person name="Wang H."/>
            <person name="Huang T."/>
            <person name="Liu B."/>
            <person name="Yang B."/>
            <person name="Yin L."/>
            <person name="Li B."/>
            <person name="Zhang Y."/>
            <person name="Zhang S."/>
            <person name="Jiang F."/>
            <person name="Zhang X."/>
            <person name="Ren Y."/>
            <person name="Wang B."/>
            <person name="Wang S."/>
            <person name="Lu Y."/>
            <person name="Wu K."/>
            <person name="Fan W."/>
            <person name="Wang G."/>
        </authorList>
    </citation>
    <scope>NUCLEOTIDE SEQUENCE</scope>
    <source>
        <strain evidence="4">12Hb</strain>
    </source>
</reference>
<dbReference type="InterPro" id="IPR036875">
    <property type="entry name" value="Znf_CCHC_sf"/>
</dbReference>
<sequence>MDPVQPVAEDQAQLNTNHSFELIKQQLEEFKGRIQQLEQENMQLRQSASAQPIPSTSSSTLLLESNVSATLLEVQQQIMNLRQTPVSHEGSLMTYEGKTSWEDYAGHLDIVSAANGWSVERKGQKLASALRGPALGVVLAMVPPEDRMNFICLSTVLKLRFGQEHLSLKWQSELQSKEQRPSESLADFALDIERIVRLATPNWPEQCRDEVALHAFLRGLRDQGAKKILSCYAPRTLQDALTRAQLMEGQSYSKKELSISEPECWGCNEKGHIRSKCPHGKKTSVRVNVVESESEN</sequence>
<protein>
    <recommendedName>
        <fullName evidence="3">CCHC-type domain-containing protein</fullName>
    </recommendedName>
</protein>
<dbReference type="PANTHER" id="PTHR45823">
    <property type="entry name" value="T-SNARE COILED-COIL HOMOLOGY DOMAIN-CONTAINING PROTEIN"/>
    <property type="match status" value="1"/>
</dbReference>
<evidence type="ECO:0000256" key="2">
    <source>
        <dbReference type="SAM" id="Coils"/>
    </source>
</evidence>
<dbReference type="EMBL" id="WIXP02000005">
    <property type="protein sequence ID" value="KAF6211273.1"/>
    <property type="molecule type" value="Genomic_DNA"/>
</dbReference>
<dbReference type="GO" id="GO:0008270">
    <property type="term" value="F:zinc ion binding"/>
    <property type="evidence" value="ECO:0007669"/>
    <property type="project" value="UniProtKB-KW"/>
</dbReference>
<keyword evidence="1" id="KW-0479">Metal-binding</keyword>
<gene>
    <name evidence="4" type="ORF">GE061_014390</name>
</gene>
<dbReference type="Proteomes" id="UP000466442">
    <property type="component" value="Linkage Group LG5"/>
</dbReference>
<dbReference type="PROSITE" id="PS50158">
    <property type="entry name" value="ZF_CCHC"/>
    <property type="match status" value="1"/>
</dbReference>
<feature type="coiled-coil region" evidence="2">
    <location>
        <begin position="20"/>
        <end position="47"/>
    </location>
</feature>
<evidence type="ECO:0000313" key="5">
    <source>
        <dbReference type="Proteomes" id="UP000466442"/>
    </source>
</evidence>